<evidence type="ECO:0000256" key="6">
    <source>
        <dbReference type="RuleBase" id="RU364113"/>
    </source>
</evidence>
<feature type="compositionally biased region" description="Basic and acidic residues" evidence="7">
    <location>
        <begin position="378"/>
        <end position="393"/>
    </location>
</feature>
<dbReference type="SUPFAM" id="SSF117892">
    <property type="entry name" value="Band 7/SPFH domain"/>
    <property type="match status" value="1"/>
</dbReference>
<dbReference type="Proteomes" id="UP000092952">
    <property type="component" value="Chromosome"/>
</dbReference>
<comment type="function">
    <text evidence="6">HflC and HflK could encode or regulate a protease.</text>
</comment>
<feature type="region of interest" description="Disordered" evidence="7">
    <location>
        <begin position="1"/>
        <end position="25"/>
    </location>
</feature>
<comment type="subunit">
    <text evidence="6">HflC and HflK may interact to form a multimeric complex.</text>
</comment>
<keyword evidence="10" id="KW-1185">Reference proteome</keyword>
<dbReference type="InterPro" id="IPR050710">
    <property type="entry name" value="Band7/mec-2_domain"/>
</dbReference>
<dbReference type="AlphaFoldDB" id="A0A1B1YTB1"/>
<evidence type="ECO:0000256" key="7">
    <source>
        <dbReference type="SAM" id="MobiDB-lite"/>
    </source>
</evidence>
<name>A0A1B1YTB1_9GAMM</name>
<dbReference type="InterPro" id="IPR010201">
    <property type="entry name" value="HflK"/>
</dbReference>
<proteinExistence type="inferred from homology"/>
<protein>
    <recommendedName>
        <fullName evidence="6">Protein HflK</fullName>
    </recommendedName>
</protein>
<evidence type="ECO:0000313" key="9">
    <source>
        <dbReference type="EMBL" id="ANX04064.1"/>
    </source>
</evidence>
<reference evidence="10" key="1">
    <citation type="submission" date="2016-03" db="EMBL/GenBank/DDBJ databases">
        <title>Complete genome sequence of Solimmundus cernigliae, representing a novel lineage of polycyclic aromatic hydrocarbon degraders within the Gammaproteobacteria.</title>
        <authorList>
            <person name="Singleton D.R."/>
            <person name="Dickey A.N."/>
            <person name="Scholl E.H."/>
            <person name="Wright F.A."/>
            <person name="Aitken M.D."/>
        </authorList>
    </citation>
    <scope>NUCLEOTIDE SEQUENCE [LARGE SCALE GENOMIC DNA]</scope>
    <source>
        <strain evidence="10">TR3.2</strain>
    </source>
</reference>
<dbReference type="InParanoid" id="A0A1B1YTB1"/>
<dbReference type="CDD" id="cd03404">
    <property type="entry name" value="SPFH_HflK"/>
    <property type="match status" value="1"/>
</dbReference>
<sequence length="393" mass="43351">MAWNEPGGSGNRDPWGRRADAGPPDLDEVFRRLRKRFGGNSGSGNNTAGGPPPALWGGLLGLLVALWLASGFYMVREGERGVVLRFGKFASTSTPGLRWHLPYPVERVLRVNIGEIRTAEVGYRNQARSRTEADVTQESQMLTADENIVDVKLAVQYRVKDAADYVFKVRDPDLTVQQVAESAIREVVGKSRMEFILTEGRDAVTQQAALLLQGTLDRYQTGIEVTSVNMQDAQPPEPVQASFFDAVKAREDEQRLINEAQAYRNEVIPRARGEAARILADAEAYQGQIIARAEGDTARFAQIAEQYRAAPVVTRQRLYLETMEQVLSRTPKVLMSGDAGKLTVLPLDRLLSSGSSEPAATAQTAVPTPPPISLPIRPSRERTDYVRGREPRP</sequence>
<keyword evidence="3 6" id="KW-0812">Transmembrane</keyword>
<dbReference type="PANTHER" id="PTHR43327">
    <property type="entry name" value="STOMATIN-LIKE PROTEIN 2, MITOCHONDRIAL"/>
    <property type="match status" value="1"/>
</dbReference>
<evidence type="ECO:0000256" key="3">
    <source>
        <dbReference type="ARBA" id="ARBA00022692"/>
    </source>
</evidence>
<dbReference type="EMBL" id="CP014671">
    <property type="protein sequence ID" value="ANX04064.1"/>
    <property type="molecule type" value="Genomic_DNA"/>
</dbReference>
<dbReference type="KEGG" id="gbi:PG2T_07625"/>
<evidence type="ECO:0000256" key="1">
    <source>
        <dbReference type="ARBA" id="ARBA00004167"/>
    </source>
</evidence>
<feature type="transmembrane region" description="Helical" evidence="6">
    <location>
        <begin position="54"/>
        <end position="75"/>
    </location>
</feature>
<gene>
    <name evidence="9" type="ORF">PG2T_07625</name>
</gene>
<evidence type="ECO:0000256" key="2">
    <source>
        <dbReference type="ARBA" id="ARBA00006971"/>
    </source>
</evidence>
<evidence type="ECO:0000256" key="4">
    <source>
        <dbReference type="ARBA" id="ARBA00022989"/>
    </source>
</evidence>
<organism evidence="9 10">
    <name type="scientific">Immundisolibacter cernigliae</name>
    <dbReference type="NCBI Taxonomy" id="1810504"/>
    <lineage>
        <taxon>Bacteria</taxon>
        <taxon>Pseudomonadati</taxon>
        <taxon>Pseudomonadota</taxon>
        <taxon>Gammaproteobacteria</taxon>
        <taxon>Immundisolibacterales</taxon>
        <taxon>Immundisolibacteraceae</taxon>
        <taxon>Immundisolibacter</taxon>
    </lineage>
</organism>
<evidence type="ECO:0000256" key="5">
    <source>
        <dbReference type="ARBA" id="ARBA00023136"/>
    </source>
</evidence>
<accession>A0A1B1YTB1</accession>
<dbReference type="FunCoup" id="A0A1B1YTB1">
    <property type="interactions" value="254"/>
</dbReference>
<feature type="region of interest" description="Disordered" evidence="7">
    <location>
        <begin position="354"/>
        <end position="393"/>
    </location>
</feature>
<dbReference type="OrthoDB" id="9779595at2"/>
<dbReference type="Pfam" id="PF12221">
    <property type="entry name" value="HflK_N"/>
    <property type="match status" value="1"/>
</dbReference>
<dbReference type="RefSeq" id="WP_068803926.1">
    <property type="nucleotide sequence ID" value="NZ_CP014671.1"/>
</dbReference>
<feature type="domain" description="Band 7" evidence="8">
    <location>
        <begin position="70"/>
        <end position="247"/>
    </location>
</feature>
<dbReference type="PANTHER" id="PTHR43327:SF2">
    <property type="entry name" value="MODULATOR OF FTSH PROTEASE HFLK"/>
    <property type="match status" value="1"/>
</dbReference>
<dbReference type="GO" id="GO:0016020">
    <property type="term" value="C:membrane"/>
    <property type="evidence" value="ECO:0007669"/>
    <property type="project" value="UniProtKB-SubCell"/>
</dbReference>
<dbReference type="InterPro" id="IPR036013">
    <property type="entry name" value="Band_7/SPFH_dom_sf"/>
</dbReference>
<dbReference type="InterPro" id="IPR001107">
    <property type="entry name" value="Band_7"/>
</dbReference>
<dbReference type="InterPro" id="IPR020980">
    <property type="entry name" value="Membrane_HflK_N"/>
</dbReference>
<dbReference type="Pfam" id="PF01145">
    <property type="entry name" value="Band_7"/>
    <property type="match status" value="1"/>
</dbReference>
<evidence type="ECO:0000313" key="10">
    <source>
        <dbReference type="Proteomes" id="UP000092952"/>
    </source>
</evidence>
<dbReference type="STRING" id="1810504.PG2T_07625"/>
<dbReference type="NCBIfam" id="TIGR01933">
    <property type="entry name" value="hflK"/>
    <property type="match status" value="1"/>
</dbReference>
<dbReference type="SMART" id="SM00244">
    <property type="entry name" value="PHB"/>
    <property type="match status" value="1"/>
</dbReference>
<evidence type="ECO:0000259" key="8">
    <source>
        <dbReference type="SMART" id="SM00244"/>
    </source>
</evidence>
<comment type="subcellular location">
    <subcellularLocation>
        <location evidence="1">Membrane</location>
        <topology evidence="1">Single-pass membrane protein</topology>
    </subcellularLocation>
</comment>
<keyword evidence="4 6" id="KW-1133">Transmembrane helix</keyword>
<keyword evidence="5 6" id="KW-0472">Membrane</keyword>
<dbReference type="Gene3D" id="3.30.479.30">
    <property type="entry name" value="Band 7 domain"/>
    <property type="match status" value="1"/>
</dbReference>
<comment type="similarity">
    <text evidence="2 6">Belongs to the band 7/mec-2 family. HflK subfamily.</text>
</comment>